<dbReference type="GO" id="GO:0005886">
    <property type="term" value="C:plasma membrane"/>
    <property type="evidence" value="ECO:0007669"/>
    <property type="project" value="TreeGrafter"/>
</dbReference>
<reference evidence="3" key="1">
    <citation type="submission" date="2023-03" db="EMBL/GenBank/DDBJ databases">
        <title>Massive genome expansion in bonnet fungi (Mycena s.s.) driven by repeated elements and novel gene families across ecological guilds.</title>
        <authorList>
            <consortium name="Lawrence Berkeley National Laboratory"/>
            <person name="Harder C.B."/>
            <person name="Miyauchi S."/>
            <person name="Viragh M."/>
            <person name="Kuo A."/>
            <person name="Thoen E."/>
            <person name="Andreopoulos B."/>
            <person name="Lu D."/>
            <person name="Skrede I."/>
            <person name="Drula E."/>
            <person name="Henrissat B."/>
            <person name="Morin E."/>
            <person name="Kohler A."/>
            <person name="Barry K."/>
            <person name="LaButti K."/>
            <person name="Morin E."/>
            <person name="Salamov A."/>
            <person name="Lipzen A."/>
            <person name="Mereny Z."/>
            <person name="Hegedus B."/>
            <person name="Baldrian P."/>
            <person name="Stursova M."/>
            <person name="Weitz H."/>
            <person name="Taylor A."/>
            <person name="Grigoriev I.V."/>
            <person name="Nagy L.G."/>
            <person name="Martin F."/>
            <person name="Kauserud H."/>
        </authorList>
    </citation>
    <scope>NUCLEOTIDE SEQUENCE</scope>
    <source>
        <strain evidence="3">9144</strain>
    </source>
</reference>
<dbReference type="InterPro" id="IPR011022">
    <property type="entry name" value="Arrestin_C-like"/>
</dbReference>
<dbReference type="GO" id="GO:0005829">
    <property type="term" value="C:cytosol"/>
    <property type="evidence" value="ECO:0007669"/>
    <property type="project" value="TreeGrafter"/>
</dbReference>
<dbReference type="InterPro" id="IPR014752">
    <property type="entry name" value="Arrestin-like_C"/>
</dbReference>
<evidence type="ECO:0000313" key="3">
    <source>
        <dbReference type="EMBL" id="KAJ7225358.1"/>
    </source>
</evidence>
<dbReference type="Pfam" id="PF02752">
    <property type="entry name" value="Arrestin_C"/>
    <property type="match status" value="1"/>
</dbReference>
<dbReference type="AlphaFoldDB" id="A0AAD6YP60"/>
<feature type="non-terminal residue" evidence="3">
    <location>
        <position position="1"/>
    </location>
</feature>
<sequence>MMAPAASDLKDSRVQLGHQNSETTCQERLVRPLLNQEASLSRHGTLLNSGATTLRRAAELKSLLGNANSRLHPGATISHYDNGQDPTSFEQAKHRARVEIDIALHSNVCVEGGVLKGFIKLRIRPRLKKESIISIGDAKLRIIGFESTESDYHEFFQHSAALSAVVTSSPKIYYPPSDAEGFCVAREGVHKLEFEMHLPMNGVSRPKGVFRGQSGIALRYIVLVSIKVKDEHNKRSIAHFYRDCEVYPRLNPSFVLAAAKGPIRSSISKSLFMGGTGEVRLTAGIHREYFVAGTQVPVSVNVQNGTKKTFKRLTLTLYRTTVVYKRNDCRDLDSASTEIDMAACQKSTTRRPVATSTLEMAQPFPRGHASTSGWWPGVPSGEHAEFSYLLLIPPDALTHTGRLIDVQYSIRVSLNCGSLATDVCVTLPIGIVNFLSLDPPPTFSALAPNPSAHSSATVLLSGSDDGHSAHTSESPGDTEEEGCELYTDNDQDEAQLGNLSMCEDMEDLVHHAIVSAQTNDHPELAYPSPRCNSPDQIFEGIVEESSETEPENQEPGTCCRAELYTCSGDHTCEPTRPLGPSSFALRVQQKLQAAATARKPLSPDNSGPELPGCEGVTLTSTSTNDEPTLKDDATPVDSCLDTHSQSAISCASGYRVASSSFLDDRYFGPALQFPCGVSTNVHAPIVGLPFPEQTPALSDVVDTHGQGDRISAAADRRTAEHNLSGVGMARFFEEARTKRPSISAQPSAGSVKDRI</sequence>
<dbReference type="GO" id="GO:0030674">
    <property type="term" value="F:protein-macromolecule adaptor activity"/>
    <property type="evidence" value="ECO:0007669"/>
    <property type="project" value="TreeGrafter"/>
</dbReference>
<proteinExistence type="predicted"/>
<evidence type="ECO:0000256" key="1">
    <source>
        <dbReference type="SAM" id="MobiDB-lite"/>
    </source>
</evidence>
<dbReference type="GO" id="GO:0070086">
    <property type="term" value="P:ubiquitin-dependent endocytosis"/>
    <property type="evidence" value="ECO:0007669"/>
    <property type="project" value="TreeGrafter"/>
</dbReference>
<dbReference type="EMBL" id="JARJCW010000004">
    <property type="protein sequence ID" value="KAJ7225358.1"/>
    <property type="molecule type" value="Genomic_DNA"/>
</dbReference>
<dbReference type="SMART" id="SM01017">
    <property type="entry name" value="Arrestin_C"/>
    <property type="match status" value="1"/>
</dbReference>
<feature type="region of interest" description="Disordered" evidence="1">
    <location>
        <begin position="455"/>
        <end position="483"/>
    </location>
</feature>
<dbReference type="SUPFAM" id="SSF81296">
    <property type="entry name" value="E set domains"/>
    <property type="match status" value="1"/>
</dbReference>
<accession>A0AAD6YP60</accession>
<dbReference type="Proteomes" id="UP001219525">
    <property type="component" value="Unassembled WGS sequence"/>
</dbReference>
<dbReference type="InterPro" id="IPR014756">
    <property type="entry name" value="Ig_E-set"/>
</dbReference>
<feature type="region of interest" description="Disordered" evidence="1">
    <location>
        <begin position="1"/>
        <end position="22"/>
    </location>
</feature>
<keyword evidence="4" id="KW-1185">Reference proteome</keyword>
<dbReference type="Gene3D" id="2.60.40.640">
    <property type="match status" value="1"/>
</dbReference>
<dbReference type="GO" id="GO:0031625">
    <property type="term" value="F:ubiquitin protein ligase binding"/>
    <property type="evidence" value="ECO:0007669"/>
    <property type="project" value="TreeGrafter"/>
</dbReference>
<dbReference type="PANTHER" id="PTHR11188:SF17">
    <property type="entry name" value="FI21816P1"/>
    <property type="match status" value="1"/>
</dbReference>
<comment type="caution">
    <text evidence="3">The sequence shown here is derived from an EMBL/GenBank/DDBJ whole genome shotgun (WGS) entry which is preliminary data.</text>
</comment>
<dbReference type="PANTHER" id="PTHR11188">
    <property type="entry name" value="ARRESTIN DOMAIN CONTAINING PROTEIN"/>
    <property type="match status" value="1"/>
</dbReference>
<gene>
    <name evidence="3" type="ORF">GGX14DRAFT_489235</name>
</gene>
<dbReference type="InterPro" id="IPR050357">
    <property type="entry name" value="Arrestin_domain-protein"/>
</dbReference>
<name>A0AAD6YP60_9AGAR</name>
<evidence type="ECO:0000259" key="2">
    <source>
        <dbReference type="SMART" id="SM01017"/>
    </source>
</evidence>
<feature type="domain" description="Arrestin C-terminal-like" evidence="2">
    <location>
        <begin position="275"/>
        <end position="434"/>
    </location>
</feature>
<organism evidence="3 4">
    <name type="scientific">Mycena pura</name>
    <dbReference type="NCBI Taxonomy" id="153505"/>
    <lineage>
        <taxon>Eukaryota</taxon>
        <taxon>Fungi</taxon>
        <taxon>Dikarya</taxon>
        <taxon>Basidiomycota</taxon>
        <taxon>Agaricomycotina</taxon>
        <taxon>Agaricomycetes</taxon>
        <taxon>Agaricomycetidae</taxon>
        <taxon>Agaricales</taxon>
        <taxon>Marasmiineae</taxon>
        <taxon>Mycenaceae</taxon>
        <taxon>Mycena</taxon>
    </lineage>
</organism>
<evidence type="ECO:0000313" key="4">
    <source>
        <dbReference type="Proteomes" id="UP001219525"/>
    </source>
</evidence>
<protein>
    <recommendedName>
        <fullName evidence="2">Arrestin C-terminal-like domain-containing protein</fullName>
    </recommendedName>
</protein>